<dbReference type="InterPro" id="IPR032675">
    <property type="entry name" value="LRR_dom_sf"/>
</dbReference>
<evidence type="ECO:0000313" key="4">
    <source>
        <dbReference type="EMBL" id="CAF4047419.1"/>
    </source>
</evidence>
<dbReference type="PANTHER" id="PTHR24114:SF2">
    <property type="entry name" value="F-BOX DOMAIN-CONTAINING PROTEIN-RELATED"/>
    <property type="match status" value="1"/>
</dbReference>
<dbReference type="Proteomes" id="UP000682733">
    <property type="component" value="Unassembled WGS sequence"/>
</dbReference>
<dbReference type="InterPro" id="IPR052394">
    <property type="entry name" value="LRR-containing"/>
</dbReference>
<dbReference type="Proteomes" id="UP000663829">
    <property type="component" value="Unassembled WGS sequence"/>
</dbReference>
<name>A0A814JD90_9BILA</name>
<dbReference type="EMBL" id="CAJOBC010003908">
    <property type="protein sequence ID" value="CAF3805897.1"/>
    <property type="molecule type" value="Genomic_DNA"/>
</dbReference>
<dbReference type="SMART" id="SM00368">
    <property type="entry name" value="LRR_RI"/>
    <property type="match status" value="4"/>
</dbReference>
<dbReference type="InterPro" id="IPR001611">
    <property type="entry name" value="Leu-rich_rpt"/>
</dbReference>
<evidence type="ECO:0000313" key="5">
    <source>
        <dbReference type="Proteomes" id="UP000663829"/>
    </source>
</evidence>
<dbReference type="AlphaFoldDB" id="A0A814JD90"/>
<evidence type="ECO:0000313" key="1">
    <source>
        <dbReference type="EMBL" id="CAF1035256.1"/>
    </source>
</evidence>
<proteinExistence type="predicted"/>
<evidence type="ECO:0000313" key="3">
    <source>
        <dbReference type="EMBL" id="CAF3805897.1"/>
    </source>
</evidence>
<keyword evidence="5" id="KW-1185">Reference proteome</keyword>
<dbReference type="Pfam" id="PF13516">
    <property type="entry name" value="LRR_6"/>
    <property type="match status" value="3"/>
</dbReference>
<sequence>MQQTPIPAVLKDKEFWSNFNDGMNTVRRSIDAAATGDMHEKPEKILDKTDLLVNTSGQILAVICRQMYELVEFTVPRFFIIMPEEMSIRNPTQVFFNNYRLFFICECDNKSDMHLAYHDGYPINRPREFFLRYGSYIRHGIQRMRKTPADVIELLGRTLALEANQILTTLDISCNEIGHKGAKALGKALESNQTLAMLNISQNTVAGEGDKALGKALESNQTLTTFDISRNAIGDDGVKVLTKAIESNQTLKALNISGKVVGDEGAEALGKALESNQTLI</sequence>
<dbReference type="Gene3D" id="3.80.10.10">
    <property type="entry name" value="Ribonuclease Inhibitor"/>
    <property type="match status" value="1"/>
</dbReference>
<dbReference type="Proteomes" id="UP000681722">
    <property type="component" value="Unassembled WGS sequence"/>
</dbReference>
<protein>
    <submittedName>
        <fullName evidence="1">Uncharacterized protein</fullName>
    </submittedName>
</protein>
<evidence type="ECO:0000313" key="2">
    <source>
        <dbReference type="EMBL" id="CAF1239983.1"/>
    </source>
</evidence>
<dbReference type="SUPFAM" id="SSF52047">
    <property type="entry name" value="RNI-like"/>
    <property type="match status" value="1"/>
</dbReference>
<organism evidence="1 5">
    <name type="scientific">Didymodactylos carnosus</name>
    <dbReference type="NCBI Taxonomy" id="1234261"/>
    <lineage>
        <taxon>Eukaryota</taxon>
        <taxon>Metazoa</taxon>
        <taxon>Spiralia</taxon>
        <taxon>Gnathifera</taxon>
        <taxon>Rotifera</taxon>
        <taxon>Eurotatoria</taxon>
        <taxon>Bdelloidea</taxon>
        <taxon>Philodinida</taxon>
        <taxon>Philodinidae</taxon>
        <taxon>Didymodactylos</taxon>
    </lineage>
</organism>
<reference evidence="1" key="1">
    <citation type="submission" date="2021-02" db="EMBL/GenBank/DDBJ databases">
        <authorList>
            <person name="Nowell W R."/>
        </authorList>
    </citation>
    <scope>NUCLEOTIDE SEQUENCE</scope>
</reference>
<accession>A0A814JD90</accession>
<comment type="caution">
    <text evidence="1">The sequence shown here is derived from an EMBL/GenBank/DDBJ whole genome shotgun (WGS) entry which is preliminary data.</text>
</comment>
<dbReference type="EMBL" id="CAJNOK010016172">
    <property type="protein sequence ID" value="CAF1239983.1"/>
    <property type="molecule type" value="Genomic_DNA"/>
</dbReference>
<dbReference type="Proteomes" id="UP000677228">
    <property type="component" value="Unassembled WGS sequence"/>
</dbReference>
<dbReference type="OrthoDB" id="120976at2759"/>
<dbReference type="PANTHER" id="PTHR24114">
    <property type="entry name" value="LEUCINE RICH REPEAT FAMILY PROTEIN"/>
    <property type="match status" value="1"/>
</dbReference>
<gene>
    <name evidence="1" type="ORF">GPM918_LOCUS15492</name>
    <name evidence="2" type="ORF">OVA965_LOCUS25777</name>
    <name evidence="3" type="ORF">SRO942_LOCUS15492</name>
    <name evidence="4" type="ORF">TMI583_LOCUS26507</name>
</gene>
<dbReference type="EMBL" id="CAJNOQ010003908">
    <property type="protein sequence ID" value="CAF1035256.1"/>
    <property type="molecule type" value="Genomic_DNA"/>
</dbReference>
<dbReference type="EMBL" id="CAJOBA010037720">
    <property type="protein sequence ID" value="CAF4047419.1"/>
    <property type="molecule type" value="Genomic_DNA"/>
</dbReference>